<dbReference type="GO" id="GO:0009166">
    <property type="term" value="P:nucleotide catabolic process"/>
    <property type="evidence" value="ECO:0007669"/>
    <property type="project" value="InterPro"/>
</dbReference>
<sequence>SFWSCRLGVSVCSCSPATTLDSRDESLKGFVKQSLVRPEEADALDFSGFISRGFLHFSDGLRYRLVLGDTVADARAEDITLHGQPLDSMSERQFRVAFNSYVRLGGFSEAWNGKAIGAGVPGQIQGMDLRGLEYEESGLVYRNEIIAQIRQDGGISANAATLDGRLTVA</sequence>
<gene>
    <name evidence="1" type="ORF">CLV89_1121</name>
</gene>
<dbReference type="GO" id="GO:0016787">
    <property type="term" value="F:hydrolase activity"/>
    <property type="evidence" value="ECO:0007669"/>
    <property type="project" value="InterPro"/>
</dbReference>
<dbReference type="InterPro" id="IPR036907">
    <property type="entry name" value="5'-Nucleotdase_C_sf"/>
</dbReference>
<protein>
    <submittedName>
        <fullName evidence="1">Uncharacterized protein</fullName>
    </submittedName>
</protein>
<feature type="non-terminal residue" evidence="1">
    <location>
        <position position="1"/>
    </location>
</feature>
<accession>A0A2T1ABC2</accession>
<proteinExistence type="predicted"/>
<name>A0A2T1ABC2_TRISK</name>
<dbReference type="Gene3D" id="3.90.780.10">
    <property type="entry name" value="5'-Nucleotidase, C-terminal domain"/>
    <property type="match status" value="1"/>
</dbReference>
<dbReference type="Proteomes" id="UP000237718">
    <property type="component" value="Unassembled WGS sequence"/>
</dbReference>
<organism evidence="1 2">
    <name type="scientific">Tritonibacter scottomollicae</name>
    <name type="common">Epibacterium scottomollicae</name>
    <dbReference type="NCBI Taxonomy" id="483013"/>
    <lineage>
        <taxon>Bacteria</taxon>
        <taxon>Pseudomonadati</taxon>
        <taxon>Pseudomonadota</taxon>
        <taxon>Alphaproteobacteria</taxon>
        <taxon>Rhodobacterales</taxon>
        <taxon>Paracoccaceae</taxon>
        <taxon>Tritonibacter</taxon>
    </lineage>
</organism>
<dbReference type="AlphaFoldDB" id="A0A2T1ABC2"/>
<evidence type="ECO:0000313" key="1">
    <source>
        <dbReference type="EMBL" id="PRZ45889.1"/>
    </source>
</evidence>
<evidence type="ECO:0000313" key="2">
    <source>
        <dbReference type="Proteomes" id="UP000237718"/>
    </source>
</evidence>
<comment type="caution">
    <text evidence="1">The sequence shown here is derived from an EMBL/GenBank/DDBJ whole genome shotgun (WGS) entry which is preliminary data.</text>
</comment>
<reference evidence="1 2" key="1">
    <citation type="submission" date="2018-03" db="EMBL/GenBank/DDBJ databases">
        <title>Genomic Encyclopedia of Archaeal and Bacterial Type Strains, Phase II (KMG-II): from individual species to whole genera.</title>
        <authorList>
            <person name="Goeker M."/>
        </authorList>
    </citation>
    <scope>NUCLEOTIDE SEQUENCE [LARGE SCALE GENOMIC DNA]</scope>
    <source>
        <strain evidence="1 2">DSM 25328</strain>
    </source>
</reference>
<dbReference type="SUPFAM" id="SSF55816">
    <property type="entry name" value="5'-nucleotidase (syn. UDP-sugar hydrolase), C-terminal domain"/>
    <property type="match status" value="1"/>
</dbReference>
<dbReference type="EMBL" id="PVUF01000012">
    <property type="protein sequence ID" value="PRZ45889.1"/>
    <property type="molecule type" value="Genomic_DNA"/>
</dbReference>